<dbReference type="InterPro" id="IPR008521">
    <property type="entry name" value="Mg_trans_NIPA"/>
</dbReference>
<feature type="compositionally biased region" description="Gly residues" evidence="5">
    <location>
        <begin position="473"/>
        <end position="482"/>
    </location>
</feature>
<organism evidence="7 8">
    <name type="scientific">Tuber borchii</name>
    <name type="common">White truffle</name>
    <dbReference type="NCBI Taxonomy" id="42251"/>
    <lineage>
        <taxon>Eukaryota</taxon>
        <taxon>Fungi</taxon>
        <taxon>Dikarya</taxon>
        <taxon>Ascomycota</taxon>
        <taxon>Pezizomycotina</taxon>
        <taxon>Pezizomycetes</taxon>
        <taxon>Pezizales</taxon>
        <taxon>Tuberaceae</taxon>
        <taxon>Tuber</taxon>
    </lineage>
</organism>
<gene>
    <name evidence="7" type="ORF">B9Z19DRAFT_1088478</name>
</gene>
<name>A0A2T6ZLL3_TUBBO</name>
<feature type="transmembrane region" description="Helical" evidence="6">
    <location>
        <begin position="84"/>
        <end position="105"/>
    </location>
</feature>
<evidence type="ECO:0000256" key="6">
    <source>
        <dbReference type="SAM" id="Phobius"/>
    </source>
</evidence>
<sequence length="482" mass="52670">MVVISDLSSGAQITIGVCVGVLSTSIQSLGLTLQRKSHLLEDDRPPHVKKRPPHRRRLWQVGMLLFIVSNILGSSIQITTLPLVILSPLQASGLVFNSICATLILSEPFTQYSLIGTILVCTGAGLIAAFGAMKEPAHSLDELLDLLAKKTFLSWMACTALLIAGILGATKASSILQPRLKHTAKVRMIRGVAYGCVSGILSAHCLLLAKSAVELLVRTIIDRHNQFNRWQSWMILLGLVALALTQLYYLHRGLKLCSTSVLYPLVFCVYNIIAILDGLLYYRQASRLTLLHGCLIALGTVILLTGVLALSWRLNQEPTNPPTNTASALSPGIGFIDTDTSEISTDTEEERSEIDSGQQPVSPSSSSAHDKFLKRRRTLSEAEEIWGELQDEGGLPRDEEEAGTDVDEGTSLLRKIPGGRKHARRGSYMGRGSSIRSPRKERVLQGAIGGWWKLKWWKEGKEENSSRHHRQGSDGGDSGRGS</sequence>
<evidence type="ECO:0000256" key="4">
    <source>
        <dbReference type="ARBA" id="ARBA00023136"/>
    </source>
</evidence>
<feature type="transmembrane region" description="Helical" evidence="6">
    <location>
        <begin position="112"/>
        <end position="132"/>
    </location>
</feature>
<dbReference type="OrthoDB" id="2504919at2759"/>
<evidence type="ECO:0000256" key="3">
    <source>
        <dbReference type="ARBA" id="ARBA00022989"/>
    </source>
</evidence>
<dbReference type="EMBL" id="NESQ01000191">
    <property type="protein sequence ID" value="PUU76379.1"/>
    <property type="molecule type" value="Genomic_DNA"/>
</dbReference>
<protein>
    <submittedName>
        <fullName evidence="7">Magnesium transporter NIPA-domain-containing protein</fullName>
    </submittedName>
</protein>
<dbReference type="Gene3D" id="1.10.3730.20">
    <property type="match status" value="1"/>
</dbReference>
<feature type="compositionally biased region" description="Low complexity" evidence="5">
    <location>
        <begin position="355"/>
        <end position="367"/>
    </location>
</feature>
<proteinExistence type="predicted"/>
<accession>A0A2T6ZLL3</accession>
<reference evidence="7 8" key="1">
    <citation type="submission" date="2017-04" db="EMBL/GenBank/DDBJ databases">
        <title>Draft genome sequence of Tuber borchii Vittad., a whitish edible truffle.</title>
        <authorList>
            <consortium name="DOE Joint Genome Institute"/>
            <person name="Murat C."/>
            <person name="Kuo A."/>
            <person name="Barry K.W."/>
            <person name="Clum A."/>
            <person name="Dockter R.B."/>
            <person name="Fauchery L."/>
            <person name="Iotti M."/>
            <person name="Kohler A."/>
            <person name="Labutti K."/>
            <person name="Lindquist E.A."/>
            <person name="Lipzen A."/>
            <person name="Ohm R.A."/>
            <person name="Wang M."/>
            <person name="Grigoriev I.V."/>
            <person name="Zambonelli A."/>
            <person name="Martin F.M."/>
        </authorList>
    </citation>
    <scope>NUCLEOTIDE SEQUENCE [LARGE SCALE GENOMIC DNA]</scope>
    <source>
        <strain evidence="7 8">Tbo3840</strain>
    </source>
</reference>
<dbReference type="Pfam" id="PF05653">
    <property type="entry name" value="Mg_trans_NIPA"/>
    <property type="match status" value="1"/>
</dbReference>
<dbReference type="PANTHER" id="PTHR12570">
    <property type="match status" value="1"/>
</dbReference>
<comment type="subcellular location">
    <subcellularLocation>
        <location evidence="1">Membrane</location>
        <topology evidence="1">Multi-pass membrane protein</topology>
    </subcellularLocation>
</comment>
<keyword evidence="4 6" id="KW-0472">Membrane</keyword>
<feature type="transmembrane region" description="Helical" evidence="6">
    <location>
        <begin position="58"/>
        <end position="78"/>
    </location>
</feature>
<feature type="transmembrane region" description="Helical" evidence="6">
    <location>
        <begin position="152"/>
        <end position="170"/>
    </location>
</feature>
<evidence type="ECO:0000256" key="5">
    <source>
        <dbReference type="SAM" id="MobiDB-lite"/>
    </source>
</evidence>
<feature type="transmembrane region" description="Helical" evidence="6">
    <location>
        <begin position="12"/>
        <end position="33"/>
    </location>
</feature>
<evidence type="ECO:0000256" key="1">
    <source>
        <dbReference type="ARBA" id="ARBA00004141"/>
    </source>
</evidence>
<feature type="transmembrane region" description="Helical" evidence="6">
    <location>
        <begin position="230"/>
        <end position="250"/>
    </location>
</feature>
<evidence type="ECO:0000256" key="2">
    <source>
        <dbReference type="ARBA" id="ARBA00022692"/>
    </source>
</evidence>
<evidence type="ECO:0000313" key="7">
    <source>
        <dbReference type="EMBL" id="PUU76379.1"/>
    </source>
</evidence>
<dbReference type="SUPFAM" id="SSF103481">
    <property type="entry name" value="Multidrug resistance efflux transporter EmrE"/>
    <property type="match status" value="1"/>
</dbReference>
<dbReference type="Proteomes" id="UP000244722">
    <property type="component" value="Unassembled WGS sequence"/>
</dbReference>
<dbReference type="AlphaFoldDB" id="A0A2T6ZLL3"/>
<feature type="compositionally biased region" description="Acidic residues" evidence="5">
    <location>
        <begin position="398"/>
        <end position="408"/>
    </location>
</feature>
<evidence type="ECO:0000313" key="8">
    <source>
        <dbReference type="Proteomes" id="UP000244722"/>
    </source>
</evidence>
<keyword evidence="8" id="KW-1185">Reference proteome</keyword>
<dbReference type="InterPro" id="IPR037185">
    <property type="entry name" value="EmrE-like"/>
</dbReference>
<feature type="region of interest" description="Disordered" evidence="5">
    <location>
        <begin position="342"/>
        <end position="373"/>
    </location>
</feature>
<keyword evidence="2 6" id="KW-0812">Transmembrane</keyword>
<feature type="region of interest" description="Disordered" evidence="5">
    <location>
        <begin position="386"/>
        <end position="438"/>
    </location>
</feature>
<comment type="caution">
    <text evidence="7">The sequence shown here is derived from an EMBL/GenBank/DDBJ whole genome shotgun (WGS) entry which is preliminary data.</text>
</comment>
<feature type="region of interest" description="Disordered" evidence="5">
    <location>
        <begin position="460"/>
        <end position="482"/>
    </location>
</feature>
<dbReference type="GO" id="GO:0015095">
    <property type="term" value="F:magnesium ion transmembrane transporter activity"/>
    <property type="evidence" value="ECO:0007669"/>
    <property type="project" value="InterPro"/>
</dbReference>
<feature type="transmembrane region" description="Helical" evidence="6">
    <location>
        <begin position="288"/>
        <end position="310"/>
    </location>
</feature>
<feature type="transmembrane region" description="Helical" evidence="6">
    <location>
        <begin position="262"/>
        <end position="282"/>
    </location>
</feature>
<dbReference type="PANTHER" id="PTHR12570:SF86">
    <property type="entry name" value="ADR321CP"/>
    <property type="match status" value="1"/>
</dbReference>
<keyword evidence="3 6" id="KW-1133">Transmembrane helix</keyword>
<dbReference type="GO" id="GO:0016020">
    <property type="term" value="C:membrane"/>
    <property type="evidence" value="ECO:0007669"/>
    <property type="project" value="UniProtKB-SubCell"/>
</dbReference>